<keyword evidence="3" id="KW-1185">Reference proteome</keyword>
<protein>
    <recommendedName>
        <fullName evidence="1">DUF5017 domain-containing protein</fullName>
    </recommendedName>
</protein>
<dbReference type="PROSITE" id="PS51257">
    <property type="entry name" value="PROKAR_LIPOPROTEIN"/>
    <property type="match status" value="1"/>
</dbReference>
<name>A0ABN5LMP0_9BACT</name>
<organism evidence="2 3">
    <name type="scientific">Chitinophaga alhagiae</name>
    <dbReference type="NCBI Taxonomy" id="2203219"/>
    <lineage>
        <taxon>Bacteria</taxon>
        <taxon>Pseudomonadati</taxon>
        <taxon>Bacteroidota</taxon>
        <taxon>Chitinophagia</taxon>
        <taxon>Chitinophagales</taxon>
        <taxon>Chitinophagaceae</taxon>
        <taxon>Chitinophaga</taxon>
    </lineage>
</organism>
<evidence type="ECO:0000313" key="3">
    <source>
        <dbReference type="Proteomes" id="UP000246099"/>
    </source>
</evidence>
<proteinExistence type="predicted"/>
<feature type="domain" description="DUF5017" evidence="1">
    <location>
        <begin position="16"/>
        <end position="186"/>
    </location>
</feature>
<dbReference type="EMBL" id="CP029600">
    <property type="protein sequence ID" value="AWO00631.1"/>
    <property type="molecule type" value="Genomic_DNA"/>
</dbReference>
<dbReference type="Pfam" id="PF16409">
    <property type="entry name" value="DUF5017"/>
    <property type="match status" value="1"/>
</dbReference>
<evidence type="ECO:0000313" key="2">
    <source>
        <dbReference type="EMBL" id="AWO00631.1"/>
    </source>
</evidence>
<dbReference type="RefSeq" id="WP_119076288.1">
    <property type="nucleotide sequence ID" value="NZ_CP029600.1"/>
</dbReference>
<gene>
    <name evidence="2" type="ORF">DLD77_02405</name>
</gene>
<accession>A0ABN5LMP0</accession>
<reference evidence="2 3" key="1">
    <citation type="submission" date="2018-05" db="EMBL/GenBank/DDBJ databases">
        <title>Chitinophaga sp. nov., isolated from rhizosphere soil of Alhagi.</title>
        <authorList>
            <person name="Liu Y."/>
        </authorList>
    </citation>
    <scope>NUCLEOTIDE SEQUENCE [LARGE SCALE GENOMIC DNA]</scope>
    <source>
        <strain evidence="2 3">T22</strain>
    </source>
</reference>
<dbReference type="InterPro" id="IPR032185">
    <property type="entry name" value="DUF5017"/>
</dbReference>
<evidence type="ECO:0000259" key="1">
    <source>
        <dbReference type="Pfam" id="PF16409"/>
    </source>
</evidence>
<sequence length="298" mass="32590">MKKLLYILMGGVLAVSCSTKDSPSPDFNVTVRSDSYQLGDTSFFYLTGNPYTLTFWAGDSTHRYKYRHRTTAAGKPEMHFTSYRQGGNQNNSLQLMVSTDFPGVYDSASVYSPNTHWTDLTDKAKLSTGTTGTASGVIDLSEFLSGDRPIYIAYRYTGQKSTVAQRTWTIQSFSVTNVTDEDKARMPVAADVAAGAWAIVKMKNPAVQWVLSAASFKVTGGAANSDEAESWIISKPLRLNKAIPDVGVPIKKMSDNRLGTYFSIYKTAGQYTATFEAATTTVYDSKTAVQSVDVNILP</sequence>
<dbReference type="Proteomes" id="UP000246099">
    <property type="component" value="Chromosome"/>
</dbReference>